<proteinExistence type="predicted"/>
<gene>
    <name evidence="1" type="ORF">I7I51_00777</name>
</gene>
<name>A0A8A1MAZ1_AJECA</name>
<sequence>MWLWRNWAGLHCAGTGSVTTGTVRYQDTAGKSSHGVSSNIQPASPVFFTPRYSDTPMDTEYMSYFRFPTNRRNIRNVWACPEVGISSCFPLHSTRKLNHLSSLDNHSPIFSMRAAGVLKNPSYFTSLALSLLPLLLFTVLQDSIGLFAKSLYRILSLLKDPYWVYRITEAAIMKARSKRYARAVDYLLRVLSTALKMTMMTDSIHDCLRKVPKRCSQPYETGIFDADNEPLIVEPSFSHPVPWIGERVMTPLR</sequence>
<protein>
    <submittedName>
        <fullName evidence="1">Uncharacterized protein</fullName>
    </submittedName>
</protein>
<evidence type="ECO:0000313" key="1">
    <source>
        <dbReference type="EMBL" id="QSS63718.1"/>
    </source>
</evidence>
<dbReference type="EMBL" id="CP069114">
    <property type="protein sequence ID" value="QSS63718.1"/>
    <property type="molecule type" value="Genomic_DNA"/>
</dbReference>
<dbReference type="Proteomes" id="UP000663671">
    <property type="component" value="Chromosome 1"/>
</dbReference>
<accession>A0A8A1MAZ1</accession>
<dbReference type="VEuPathDB" id="FungiDB:I7I51_00777"/>
<dbReference type="AlphaFoldDB" id="A0A8A1MAZ1"/>
<evidence type="ECO:0000313" key="2">
    <source>
        <dbReference type="Proteomes" id="UP000663671"/>
    </source>
</evidence>
<reference evidence="1" key="1">
    <citation type="submission" date="2021-01" db="EMBL/GenBank/DDBJ databases">
        <title>Chromosome-level genome assembly of a human fungal pathogen reveals clustering of transcriptionally co-regulated genes.</title>
        <authorList>
            <person name="Voorhies M."/>
            <person name="Cohen S."/>
            <person name="Shea T.P."/>
            <person name="Petrus S."/>
            <person name="Munoz J.F."/>
            <person name="Poplawski S."/>
            <person name="Goldman W.E."/>
            <person name="Michael T."/>
            <person name="Cuomo C.A."/>
            <person name="Sil A."/>
            <person name="Beyhan S."/>
        </authorList>
    </citation>
    <scope>NUCLEOTIDE SEQUENCE</scope>
    <source>
        <strain evidence="1">WU24</strain>
    </source>
</reference>
<organism evidence="1 2">
    <name type="scientific">Ajellomyces capsulatus</name>
    <name type="common">Darling's disease fungus</name>
    <name type="synonym">Histoplasma capsulatum</name>
    <dbReference type="NCBI Taxonomy" id="5037"/>
    <lineage>
        <taxon>Eukaryota</taxon>
        <taxon>Fungi</taxon>
        <taxon>Dikarya</taxon>
        <taxon>Ascomycota</taxon>
        <taxon>Pezizomycotina</taxon>
        <taxon>Eurotiomycetes</taxon>
        <taxon>Eurotiomycetidae</taxon>
        <taxon>Onygenales</taxon>
        <taxon>Ajellomycetaceae</taxon>
        <taxon>Histoplasma</taxon>
    </lineage>
</organism>